<dbReference type="Gene3D" id="1.25.40.500">
    <property type="entry name" value="TFIID subunit TAF5, NTD2 domain"/>
    <property type="match status" value="1"/>
</dbReference>
<dbReference type="PROSITE" id="PS50082">
    <property type="entry name" value="WD_REPEATS_2"/>
    <property type="match status" value="6"/>
</dbReference>
<evidence type="ECO:0000256" key="1">
    <source>
        <dbReference type="ARBA" id="ARBA00004123"/>
    </source>
</evidence>
<dbReference type="GO" id="GO:0003743">
    <property type="term" value="F:translation initiation factor activity"/>
    <property type="evidence" value="ECO:0007669"/>
    <property type="project" value="UniProtKB-KW"/>
</dbReference>
<dbReference type="PROSITE" id="PS50896">
    <property type="entry name" value="LISH"/>
    <property type="match status" value="1"/>
</dbReference>
<feature type="repeat" description="WD" evidence="8">
    <location>
        <begin position="575"/>
        <end position="608"/>
    </location>
</feature>
<dbReference type="SMART" id="SM00667">
    <property type="entry name" value="LisH"/>
    <property type="match status" value="1"/>
</dbReference>
<dbReference type="InterPro" id="IPR037264">
    <property type="entry name" value="TFIID_NTD2_sf"/>
</dbReference>
<feature type="repeat" description="WD" evidence="8">
    <location>
        <begin position="324"/>
        <end position="358"/>
    </location>
</feature>
<dbReference type="SUPFAM" id="SSF160897">
    <property type="entry name" value="Taf5 N-terminal domain-like"/>
    <property type="match status" value="1"/>
</dbReference>
<name>A0A2H9THD2_9FUNG</name>
<feature type="domain" description="TFIID subunit TAF5 NTD2" evidence="9">
    <location>
        <begin position="66"/>
        <end position="196"/>
    </location>
</feature>
<dbReference type="InterPro" id="IPR020472">
    <property type="entry name" value="WD40_PAC1"/>
</dbReference>
<accession>A0A2H9THD2</accession>
<dbReference type="PROSITE" id="PS00678">
    <property type="entry name" value="WD_REPEATS_1"/>
    <property type="match status" value="2"/>
</dbReference>
<organism evidence="10 11">
    <name type="scientific">Paramicrosporidium saccamoebae</name>
    <dbReference type="NCBI Taxonomy" id="1246581"/>
    <lineage>
        <taxon>Eukaryota</taxon>
        <taxon>Fungi</taxon>
        <taxon>Fungi incertae sedis</taxon>
        <taxon>Cryptomycota</taxon>
        <taxon>Cryptomycota incertae sedis</taxon>
        <taxon>Paramicrosporidium</taxon>
    </lineage>
</organism>
<evidence type="ECO:0000313" key="10">
    <source>
        <dbReference type="EMBL" id="PJF17164.1"/>
    </source>
</evidence>
<keyword evidence="6" id="KW-0804">Transcription</keyword>
<proteinExistence type="inferred from homology"/>
<keyword evidence="5" id="KW-0805">Transcription regulation</keyword>
<comment type="similarity">
    <text evidence="2">Belongs to the WD repeat TAF5 family.</text>
</comment>
<keyword evidence="3 8" id="KW-0853">WD repeat</keyword>
<dbReference type="Proteomes" id="UP000240830">
    <property type="component" value="Unassembled WGS sequence"/>
</dbReference>
<dbReference type="SMART" id="SM00320">
    <property type="entry name" value="WD40"/>
    <property type="match status" value="6"/>
</dbReference>
<dbReference type="InterPro" id="IPR006594">
    <property type="entry name" value="LisH"/>
</dbReference>
<dbReference type="PROSITE" id="PS50294">
    <property type="entry name" value="WD_REPEATS_REGION"/>
    <property type="match status" value="3"/>
</dbReference>
<evidence type="ECO:0000256" key="4">
    <source>
        <dbReference type="ARBA" id="ARBA00022737"/>
    </source>
</evidence>
<dbReference type="STRING" id="1246581.A0A2H9THD2"/>
<dbReference type="CDD" id="cd08044">
    <property type="entry name" value="TAF5_NTD2"/>
    <property type="match status" value="1"/>
</dbReference>
<dbReference type="Pfam" id="PF04494">
    <property type="entry name" value="TFIID_NTD2"/>
    <property type="match status" value="1"/>
</dbReference>
<keyword evidence="4" id="KW-0677">Repeat</keyword>
<gene>
    <name evidence="10" type="ORF">PSACC_03027</name>
</gene>
<dbReference type="InterPro" id="IPR019775">
    <property type="entry name" value="WD40_repeat_CS"/>
</dbReference>
<dbReference type="SUPFAM" id="SSF50978">
    <property type="entry name" value="WD40 repeat-like"/>
    <property type="match status" value="1"/>
</dbReference>
<dbReference type="PRINTS" id="PR00320">
    <property type="entry name" value="GPROTEINBRPT"/>
</dbReference>
<feature type="repeat" description="WD" evidence="8">
    <location>
        <begin position="484"/>
        <end position="525"/>
    </location>
</feature>
<dbReference type="OrthoDB" id="10266330at2759"/>
<dbReference type="InterPro" id="IPR007582">
    <property type="entry name" value="TFIID_NTD2"/>
</dbReference>
<dbReference type="EMBL" id="MTSL01000187">
    <property type="protein sequence ID" value="PJF17164.1"/>
    <property type="molecule type" value="Genomic_DNA"/>
</dbReference>
<keyword evidence="10" id="KW-0396">Initiation factor</keyword>
<protein>
    <submittedName>
        <fullName evidence="10">Transcription initiation factor tfiid subunit 5</fullName>
    </submittedName>
</protein>
<dbReference type="Gene3D" id="2.130.10.10">
    <property type="entry name" value="YVTN repeat-like/Quinoprotein amine dehydrogenase"/>
    <property type="match status" value="2"/>
</dbReference>
<reference evidence="10 11" key="1">
    <citation type="submission" date="2016-10" db="EMBL/GenBank/DDBJ databases">
        <title>The genome of Paramicrosporidium saccamoebae is the missing link in understanding Cryptomycota and Microsporidia evolution.</title>
        <authorList>
            <person name="Quandt C.A."/>
            <person name="Beaudet D."/>
            <person name="Corsaro D."/>
            <person name="Michel R."/>
            <person name="Corradi N."/>
            <person name="James T."/>
        </authorList>
    </citation>
    <scope>NUCLEOTIDE SEQUENCE [LARGE SCALE GENOMIC DNA]</scope>
    <source>
        <strain evidence="10 11">KSL3</strain>
    </source>
</reference>
<dbReference type="PANTHER" id="PTHR19879:SF1">
    <property type="entry name" value="CANNONBALL-RELATED"/>
    <property type="match status" value="1"/>
</dbReference>
<dbReference type="Pfam" id="PF00400">
    <property type="entry name" value="WD40"/>
    <property type="match status" value="5"/>
</dbReference>
<dbReference type="GO" id="GO:0006367">
    <property type="term" value="P:transcription initiation at RNA polymerase II promoter"/>
    <property type="evidence" value="ECO:0007669"/>
    <property type="project" value="TreeGrafter"/>
</dbReference>
<dbReference type="InterPro" id="IPR036322">
    <property type="entry name" value="WD40_repeat_dom_sf"/>
</dbReference>
<dbReference type="GO" id="GO:0016251">
    <property type="term" value="F:RNA polymerase II general transcription initiation factor activity"/>
    <property type="evidence" value="ECO:0007669"/>
    <property type="project" value="TreeGrafter"/>
</dbReference>
<evidence type="ECO:0000256" key="2">
    <source>
        <dbReference type="ARBA" id="ARBA00009435"/>
    </source>
</evidence>
<evidence type="ECO:0000256" key="6">
    <source>
        <dbReference type="ARBA" id="ARBA00023163"/>
    </source>
</evidence>
<dbReference type="CDD" id="cd00200">
    <property type="entry name" value="WD40"/>
    <property type="match status" value="1"/>
</dbReference>
<feature type="repeat" description="WD" evidence="8">
    <location>
        <begin position="396"/>
        <end position="439"/>
    </location>
</feature>
<evidence type="ECO:0000256" key="5">
    <source>
        <dbReference type="ARBA" id="ARBA00023015"/>
    </source>
</evidence>
<dbReference type="GO" id="GO:0005669">
    <property type="term" value="C:transcription factor TFIID complex"/>
    <property type="evidence" value="ECO:0007669"/>
    <property type="project" value="TreeGrafter"/>
</dbReference>
<evidence type="ECO:0000256" key="8">
    <source>
        <dbReference type="PROSITE-ProRule" id="PRU00221"/>
    </source>
</evidence>
<keyword evidence="7" id="KW-0539">Nucleus</keyword>
<dbReference type="PANTHER" id="PTHR19879">
    <property type="entry name" value="TRANSCRIPTION INITIATION FACTOR TFIID"/>
    <property type="match status" value="1"/>
</dbReference>
<evidence type="ECO:0000259" key="9">
    <source>
        <dbReference type="Pfam" id="PF04494"/>
    </source>
</evidence>
<sequence>MTGDKDETNSVILNYLKRMGYRQTERIFKEEAHVAGMETLAFELRNEQDSNIANYLLFSGGSVDLNAYDGTYELLRKWVYESLDAFRDELIPILYPILVHCYLDMVAKGATGEARTFLEKHKGEHLAEREDEITRLSALSEAVQIKENPLALAFRGSKYNLVMSAYSFQLLMSYLQDGSSATSGNVLILKIINQYINIRVLVSRPTSGGIASSVGLTGATAEAVSNMNKNKVYWGVNAVDPAVESALQQRAKSENRLNEILQGPLAQLKRAYTQTSLNAPPADQIPKPAPNAAETNAEIDRLRHLAKKASLSSTFLPSICFYTLHNSYDGVTSVDFSPVSTMLATGNRDSYIDIWSLNHEPLRAIRPSTELAAMDLTDFDSLEPMREFDGSMSKRMIGHSGPVYSCKFMHPDGQRFLVSVSQDATARLWSLDTFSCVLVFRGHNCPIWDIDVAPLGASPYFVTASADRTARLWSTEHVQALRVFAGHLSDVNVVRFHPNGNYIVTGSADKTCRLWDIQSGNCARLLAGHSRSVSCLAISPDGRFLASGDRGGQIRLWDLAEGRLIKTMQAKPSLIKQRTPSLYTIEFDRDGRILAASGANQLVQLWDVAKLLSTPSTAASNIDDIGLLATYPTKNTPISRLHFTYRNVLLASGPFCPDDHYMCHITIPTGVSSPSAVTVSNFSPKVNLLLKLNGTVYKVSALCAFGFTSSGLLTSKVR</sequence>
<evidence type="ECO:0000256" key="3">
    <source>
        <dbReference type="ARBA" id="ARBA00022574"/>
    </source>
</evidence>
<dbReference type="AlphaFoldDB" id="A0A2H9THD2"/>
<comment type="subcellular location">
    <subcellularLocation>
        <location evidence="1">Nucleus</location>
    </subcellularLocation>
</comment>
<evidence type="ECO:0000313" key="11">
    <source>
        <dbReference type="Proteomes" id="UP000240830"/>
    </source>
</evidence>
<dbReference type="InterPro" id="IPR001680">
    <property type="entry name" value="WD40_rpt"/>
</dbReference>
<keyword evidence="11" id="KW-1185">Reference proteome</keyword>
<keyword evidence="10" id="KW-0648">Protein biosynthesis</keyword>
<evidence type="ECO:0000256" key="7">
    <source>
        <dbReference type="ARBA" id="ARBA00023242"/>
    </source>
</evidence>
<feature type="repeat" description="WD" evidence="8">
    <location>
        <begin position="440"/>
        <end position="483"/>
    </location>
</feature>
<comment type="caution">
    <text evidence="10">The sequence shown here is derived from an EMBL/GenBank/DDBJ whole genome shotgun (WGS) entry which is preliminary data.</text>
</comment>
<feature type="repeat" description="WD" evidence="8">
    <location>
        <begin position="526"/>
        <end position="567"/>
    </location>
</feature>
<dbReference type="InterPro" id="IPR015943">
    <property type="entry name" value="WD40/YVTN_repeat-like_dom_sf"/>
</dbReference>